<accession>H0EMU3</accession>
<name>H0EMU3_GLAL7</name>
<sequence length="168" mass="18207">MILVSFPPIHNALDRKVITKLSRLFYEQIRYSVMIISFCKINGSVVSSFTAILALCSCIQKILDHIETNFTISICPSLAAPCKAVTPRKGPGSAFTSAISSRRNSRVRISGSGRLQAACNAVLPYAYPGGALIFAPWANYDIAKAGCKMKRGPSARRRDTVDISPSPV</sequence>
<organism evidence="1 2">
    <name type="scientific">Glarea lozoyensis (strain ATCC 74030 / MF5533)</name>
    <dbReference type="NCBI Taxonomy" id="1104152"/>
    <lineage>
        <taxon>Eukaryota</taxon>
        <taxon>Fungi</taxon>
        <taxon>Dikarya</taxon>
        <taxon>Ascomycota</taxon>
        <taxon>Pezizomycotina</taxon>
        <taxon>Leotiomycetes</taxon>
        <taxon>Helotiales</taxon>
        <taxon>Helotiaceae</taxon>
        <taxon>Glarea</taxon>
    </lineage>
</organism>
<keyword evidence="2" id="KW-1185">Reference proteome</keyword>
<dbReference type="EMBL" id="AGUE01000094">
    <property type="protein sequence ID" value="EHL00172.1"/>
    <property type="molecule type" value="Genomic_DNA"/>
</dbReference>
<dbReference type="InParanoid" id="H0EMU3"/>
<protein>
    <submittedName>
        <fullName evidence="1">Uncharacterized protein</fullName>
    </submittedName>
</protein>
<proteinExistence type="predicted"/>
<dbReference type="Proteomes" id="UP000005446">
    <property type="component" value="Unassembled WGS sequence"/>
</dbReference>
<comment type="caution">
    <text evidence="1">The sequence shown here is derived from an EMBL/GenBank/DDBJ whole genome shotgun (WGS) entry which is preliminary data.</text>
</comment>
<dbReference type="HOGENOM" id="CLU_1586645_0_0_1"/>
<dbReference type="AlphaFoldDB" id="H0EMU3"/>
<reference evidence="1 2" key="1">
    <citation type="journal article" date="2012" name="Eukaryot. Cell">
        <title>Genome sequence of the fungus Glarea lozoyensis: the first genome sequence of a species from the Helotiaceae family.</title>
        <authorList>
            <person name="Youssar L."/>
            <person name="Gruening B.A."/>
            <person name="Erxleben A."/>
            <person name="Guenther S."/>
            <person name="Huettel W."/>
        </authorList>
    </citation>
    <scope>NUCLEOTIDE SEQUENCE [LARGE SCALE GENOMIC DNA]</scope>
    <source>
        <strain evidence="2">ATCC 74030 / MF5533</strain>
    </source>
</reference>
<evidence type="ECO:0000313" key="2">
    <source>
        <dbReference type="Proteomes" id="UP000005446"/>
    </source>
</evidence>
<gene>
    <name evidence="1" type="ORF">M7I_3941</name>
</gene>
<evidence type="ECO:0000313" key="1">
    <source>
        <dbReference type="EMBL" id="EHL00172.1"/>
    </source>
</evidence>